<name>A0A8X6IUX0_9ARAC</name>
<dbReference type="Proteomes" id="UP000886998">
    <property type="component" value="Unassembled WGS sequence"/>
</dbReference>
<dbReference type="EMBL" id="BMAV01027711">
    <property type="protein sequence ID" value="GFS61678.1"/>
    <property type="molecule type" value="Genomic_DNA"/>
</dbReference>
<protein>
    <submittedName>
        <fullName evidence="1">Uncharacterized protein</fullName>
    </submittedName>
</protein>
<sequence length="101" mass="11487">MTEAFKDVLGIAPRSANTQDIREHGAVKRWNRTLKEMPNKIFRKTEMIGILTRISYVCLSGKCHIAQQASYHAQLVYGRLPNGPLNRLKEVLTGGQRNSHR</sequence>
<proteinExistence type="predicted"/>
<reference evidence="1" key="1">
    <citation type="submission" date="2020-08" db="EMBL/GenBank/DDBJ databases">
        <title>Multicomponent nature underlies the extraordinary mechanical properties of spider dragline silk.</title>
        <authorList>
            <person name="Kono N."/>
            <person name="Nakamura H."/>
            <person name="Mori M."/>
            <person name="Yoshida Y."/>
            <person name="Ohtoshi R."/>
            <person name="Malay A.D."/>
            <person name="Moran D.A.P."/>
            <person name="Tomita M."/>
            <person name="Numata K."/>
            <person name="Arakawa K."/>
        </authorList>
    </citation>
    <scope>NUCLEOTIDE SEQUENCE</scope>
</reference>
<evidence type="ECO:0000313" key="2">
    <source>
        <dbReference type="Proteomes" id="UP000886998"/>
    </source>
</evidence>
<gene>
    <name evidence="1" type="ORF">TNIN_206861</name>
</gene>
<evidence type="ECO:0000313" key="1">
    <source>
        <dbReference type="EMBL" id="GFS61678.1"/>
    </source>
</evidence>
<accession>A0A8X6IUX0</accession>
<dbReference type="AlphaFoldDB" id="A0A8X6IUX0"/>
<organism evidence="1 2">
    <name type="scientific">Trichonephila inaurata madagascariensis</name>
    <dbReference type="NCBI Taxonomy" id="2747483"/>
    <lineage>
        <taxon>Eukaryota</taxon>
        <taxon>Metazoa</taxon>
        <taxon>Ecdysozoa</taxon>
        <taxon>Arthropoda</taxon>
        <taxon>Chelicerata</taxon>
        <taxon>Arachnida</taxon>
        <taxon>Araneae</taxon>
        <taxon>Araneomorphae</taxon>
        <taxon>Entelegynae</taxon>
        <taxon>Araneoidea</taxon>
        <taxon>Nephilidae</taxon>
        <taxon>Trichonephila</taxon>
        <taxon>Trichonephila inaurata</taxon>
    </lineage>
</organism>
<comment type="caution">
    <text evidence="1">The sequence shown here is derived from an EMBL/GenBank/DDBJ whole genome shotgun (WGS) entry which is preliminary data.</text>
</comment>
<keyword evidence="2" id="KW-1185">Reference proteome</keyword>